<dbReference type="Gene3D" id="1.20.5.1930">
    <property type="match status" value="1"/>
</dbReference>
<evidence type="ECO:0000256" key="1">
    <source>
        <dbReference type="ARBA" id="ARBA00000085"/>
    </source>
</evidence>
<comment type="catalytic activity">
    <reaction evidence="1">
        <text>ATP + protein L-histidine = ADP + protein N-phospho-L-histidine.</text>
        <dbReference type="EC" id="2.7.13.3"/>
    </reaction>
</comment>
<keyword evidence="8" id="KW-0902">Two-component regulatory system</keyword>
<comment type="caution">
    <text evidence="11">The sequence shown here is derived from an EMBL/GenBank/DDBJ whole genome shotgun (WGS) entry which is preliminary data.</text>
</comment>
<evidence type="ECO:0000256" key="2">
    <source>
        <dbReference type="ARBA" id="ARBA00012438"/>
    </source>
</evidence>
<dbReference type="PANTHER" id="PTHR24421">
    <property type="entry name" value="NITRATE/NITRITE SENSOR PROTEIN NARX-RELATED"/>
    <property type="match status" value="1"/>
</dbReference>
<evidence type="ECO:0000256" key="7">
    <source>
        <dbReference type="ARBA" id="ARBA00022840"/>
    </source>
</evidence>
<dbReference type="InterPro" id="IPR003594">
    <property type="entry name" value="HATPase_dom"/>
</dbReference>
<sequence>MIAPHVLDASRRAGRAIVGALLGTVSAVTGIAVLAGRGPRLRRHVRRDRHRLVHWFDADAVRDLPDRDPAGYALLRAGYGIACGAALIAVLTVVLGYLGWTAGLTVLGRIPLGDSVVSLAVGAVGMYLCVRFAVTWGTWDTRVAVRRLGDDATQRRLRELERTRSGVVRAVDDERRRIERALHDGVQQRAVALALQLGRARRGARGDRADWAAELDHAAAEAGRLIDDLREVAWRIYPSVLDEHGLAVALRGLSAHTVVPLQLDIDLDHEPPPDVAAATYFVVAESVTNAAKHSGADHVSIAVRTTPGTITAIVHDNGRGGADPGGAGLTGLRWRVAALDGTLDVHSPTGGPTVLTAELPCAS</sequence>
<feature type="domain" description="Histidine kinase/HSP90-like ATPase" evidence="10">
    <location>
        <begin position="274"/>
        <end position="363"/>
    </location>
</feature>
<organism evidence="11 12">
    <name type="scientific">Nocardia amamiensis</name>
    <dbReference type="NCBI Taxonomy" id="404578"/>
    <lineage>
        <taxon>Bacteria</taxon>
        <taxon>Bacillati</taxon>
        <taxon>Actinomycetota</taxon>
        <taxon>Actinomycetes</taxon>
        <taxon>Mycobacteriales</taxon>
        <taxon>Nocardiaceae</taxon>
        <taxon>Nocardia</taxon>
    </lineage>
</organism>
<dbReference type="SMART" id="SM00387">
    <property type="entry name" value="HATPase_c"/>
    <property type="match status" value="1"/>
</dbReference>
<gene>
    <name evidence="11" type="ORF">IU459_14805</name>
</gene>
<accession>A0ABS0CSH7</accession>
<evidence type="ECO:0000256" key="6">
    <source>
        <dbReference type="ARBA" id="ARBA00022777"/>
    </source>
</evidence>
<dbReference type="EC" id="2.7.13.3" evidence="2"/>
<dbReference type="InterPro" id="IPR050482">
    <property type="entry name" value="Sensor_HK_TwoCompSys"/>
</dbReference>
<keyword evidence="9" id="KW-0472">Membrane</keyword>
<evidence type="ECO:0000256" key="8">
    <source>
        <dbReference type="ARBA" id="ARBA00023012"/>
    </source>
</evidence>
<dbReference type="Proteomes" id="UP000702209">
    <property type="component" value="Unassembled WGS sequence"/>
</dbReference>
<dbReference type="Gene3D" id="3.30.565.10">
    <property type="entry name" value="Histidine kinase-like ATPase, C-terminal domain"/>
    <property type="match status" value="1"/>
</dbReference>
<name>A0ABS0CSH7_9NOCA</name>
<feature type="transmembrane region" description="Helical" evidence="9">
    <location>
        <begin position="77"/>
        <end position="99"/>
    </location>
</feature>
<feature type="transmembrane region" description="Helical" evidence="9">
    <location>
        <begin position="119"/>
        <end position="139"/>
    </location>
</feature>
<proteinExistence type="predicted"/>
<dbReference type="GO" id="GO:0016301">
    <property type="term" value="F:kinase activity"/>
    <property type="evidence" value="ECO:0007669"/>
    <property type="project" value="UniProtKB-KW"/>
</dbReference>
<keyword evidence="4" id="KW-0808">Transferase</keyword>
<keyword evidence="6 11" id="KW-0418">Kinase</keyword>
<keyword evidence="12" id="KW-1185">Reference proteome</keyword>
<feature type="transmembrane region" description="Helical" evidence="9">
    <location>
        <begin position="16"/>
        <end position="36"/>
    </location>
</feature>
<keyword evidence="5" id="KW-0547">Nucleotide-binding</keyword>
<evidence type="ECO:0000256" key="9">
    <source>
        <dbReference type="SAM" id="Phobius"/>
    </source>
</evidence>
<dbReference type="CDD" id="cd16917">
    <property type="entry name" value="HATPase_UhpB-NarQ-NarX-like"/>
    <property type="match status" value="1"/>
</dbReference>
<evidence type="ECO:0000256" key="5">
    <source>
        <dbReference type="ARBA" id="ARBA00022741"/>
    </source>
</evidence>
<keyword evidence="9" id="KW-0812">Transmembrane</keyword>
<dbReference type="SUPFAM" id="SSF55874">
    <property type="entry name" value="ATPase domain of HSP90 chaperone/DNA topoisomerase II/histidine kinase"/>
    <property type="match status" value="1"/>
</dbReference>
<evidence type="ECO:0000259" key="10">
    <source>
        <dbReference type="SMART" id="SM00387"/>
    </source>
</evidence>
<dbReference type="InterPro" id="IPR036890">
    <property type="entry name" value="HATPase_C_sf"/>
</dbReference>
<evidence type="ECO:0000313" key="11">
    <source>
        <dbReference type="EMBL" id="MBF6298803.1"/>
    </source>
</evidence>
<protein>
    <recommendedName>
        <fullName evidence="2">histidine kinase</fullName>
        <ecNumber evidence="2">2.7.13.3</ecNumber>
    </recommendedName>
</protein>
<dbReference type="InterPro" id="IPR011712">
    <property type="entry name" value="Sig_transdc_His_kin_sub3_dim/P"/>
</dbReference>
<keyword evidence="7" id="KW-0067">ATP-binding</keyword>
<evidence type="ECO:0000256" key="3">
    <source>
        <dbReference type="ARBA" id="ARBA00022553"/>
    </source>
</evidence>
<dbReference type="EMBL" id="JADLQX010000010">
    <property type="protein sequence ID" value="MBF6298803.1"/>
    <property type="molecule type" value="Genomic_DNA"/>
</dbReference>
<evidence type="ECO:0000256" key="4">
    <source>
        <dbReference type="ARBA" id="ARBA00022679"/>
    </source>
</evidence>
<reference evidence="11 12" key="1">
    <citation type="submission" date="2020-10" db="EMBL/GenBank/DDBJ databases">
        <title>Identification of Nocardia species via Next-generation sequencing and recognition of intraspecies genetic diversity.</title>
        <authorList>
            <person name="Li P."/>
            <person name="Li P."/>
            <person name="Lu B."/>
        </authorList>
    </citation>
    <scope>NUCLEOTIDE SEQUENCE [LARGE SCALE GENOMIC DNA]</scope>
    <source>
        <strain evidence="11 12">BJ06-0157</strain>
    </source>
</reference>
<dbReference type="PANTHER" id="PTHR24421:SF10">
    <property type="entry name" value="NITRATE_NITRITE SENSOR PROTEIN NARQ"/>
    <property type="match status" value="1"/>
</dbReference>
<keyword evidence="3" id="KW-0597">Phosphoprotein</keyword>
<dbReference type="RefSeq" id="WP_195130107.1">
    <property type="nucleotide sequence ID" value="NZ_JADLQX010000010.1"/>
</dbReference>
<keyword evidence="9" id="KW-1133">Transmembrane helix</keyword>
<evidence type="ECO:0000313" key="12">
    <source>
        <dbReference type="Proteomes" id="UP000702209"/>
    </source>
</evidence>
<dbReference type="Pfam" id="PF02518">
    <property type="entry name" value="HATPase_c"/>
    <property type="match status" value="1"/>
</dbReference>
<dbReference type="Pfam" id="PF07730">
    <property type="entry name" value="HisKA_3"/>
    <property type="match status" value="1"/>
</dbReference>